<dbReference type="EMBL" id="KU291821">
    <property type="protein sequence ID" value="AOE48071.1"/>
    <property type="molecule type" value="mRNA"/>
</dbReference>
<keyword evidence="9 11" id="KW-0807">Transducer</keyword>
<comment type="subcellular location">
    <subcellularLocation>
        <location evidence="1 11">Cell membrane</location>
        <topology evidence="1 11">Multi-pass membrane protein</topology>
    </subcellularLocation>
</comment>
<comment type="caution">
    <text evidence="11">Lacks conserved residue(s) required for the propagation of feature annotation.</text>
</comment>
<dbReference type="GO" id="GO:0005549">
    <property type="term" value="F:odorant binding"/>
    <property type="evidence" value="ECO:0007669"/>
    <property type="project" value="InterPro"/>
</dbReference>
<evidence type="ECO:0000256" key="6">
    <source>
        <dbReference type="ARBA" id="ARBA00022989"/>
    </source>
</evidence>
<evidence type="ECO:0000256" key="2">
    <source>
        <dbReference type="ARBA" id="ARBA00022475"/>
    </source>
</evidence>
<keyword evidence="8 11" id="KW-0675">Receptor</keyword>
<evidence type="ECO:0000256" key="3">
    <source>
        <dbReference type="ARBA" id="ARBA00022606"/>
    </source>
</evidence>
<organism evidence="12">
    <name type="scientific">Scaeva pyrastri</name>
    <name type="common">Hoverfly</name>
    <name type="synonym">Musca pyrastri</name>
    <dbReference type="NCBI Taxonomy" id="219539"/>
    <lineage>
        <taxon>Eukaryota</taxon>
        <taxon>Metazoa</taxon>
        <taxon>Ecdysozoa</taxon>
        <taxon>Arthropoda</taxon>
        <taxon>Hexapoda</taxon>
        <taxon>Insecta</taxon>
        <taxon>Pterygota</taxon>
        <taxon>Neoptera</taxon>
        <taxon>Endopterygota</taxon>
        <taxon>Diptera</taxon>
        <taxon>Brachycera</taxon>
        <taxon>Muscomorpha</taxon>
        <taxon>Syrphoidea</taxon>
        <taxon>Syrphidae</taxon>
        <taxon>Syrphinae</taxon>
        <taxon>Syrphini</taxon>
        <taxon>Scaeva</taxon>
    </lineage>
</organism>
<dbReference type="GO" id="GO:0005886">
    <property type="term" value="C:plasma membrane"/>
    <property type="evidence" value="ECO:0007669"/>
    <property type="project" value="UniProtKB-SubCell"/>
</dbReference>
<evidence type="ECO:0000256" key="10">
    <source>
        <dbReference type="ARBA" id="ARBA00038679"/>
    </source>
</evidence>
<feature type="transmembrane region" description="Helical" evidence="11">
    <location>
        <begin position="58"/>
        <end position="79"/>
    </location>
</feature>
<feature type="transmembrane region" description="Helical" evidence="11">
    <location>
        <begin position="294"/>
        <end position="314"/>
    </location>
</feature>
<feature type="transmembrane region" description="Helical" evidence="11">
    <location>
        <begin position="191"/>
        <end position="212"/>
    </location>
</feature>
<reference evidence="12" key="2">
    <citation type="journal article" date="2016" name="PLoS ONE">
        <title>Molecular Characterization and Sex Distribution of Chemosensory Receptor Gene Family Based on Transcriptome Analysis of Scaeva pyrastri.</title>
        <authorList>
            <person name="Li X.M."/>
            <person name="Zhu X.Y."/>
            <person name="He P."/>
            <person name="Xu L."/>
            <person name="Sun L."/>
            <person name="Chen L."/>
            <person name="Wang Z.Q."/>
            <person name="Deng D.G."/>
            <person name="Zhang Y.N."/>
        </authorList>
    </citation>
    <scope>NUCLEOTIDE SEQUENCE</scope>
</reference>
<evidence type="ECO:0000256" key="11">
    <source>
        <dbReference type="RuleBase" id="RU351113"/>
    </source>
</evidence>
<evidence type="ECO:0000256" key="8">
    <source>
        <dbReference type="ARBA" id="ARBA00023170"/>
    </source>
</evidence>
<comment type="subunit">
    <text evidence="10">Interacts with Orco. Complexes exist early in the endomembrane system in olfactory sensory neurons (OSNs), coupling these complexes to the conserved ciliary trafficking pathway.</text>
</comment>
<evidence type="ECO:0000256" key="1">
    <source>
        <dbReference type="ARBA" id="ARBA00004651"/>
    </source>
</evidence>
<dbReference type="Pfam" id="PF02949">
    <property type="entry name" value="7tm_6"/>
    <property type="match status" value="1"/>
</dbReference>
<proteinExistence type="evidence at transcript level"/>
<keyword evidence="2" id="KW-1003">Cell membrane</keyword>
<accession>A0A1B3B781</accession>
<keyword evidence="4 11" id="KW-0812">Transmembrane</keyword>
<evidence type="ECO:0000256" key="7">
    <source>
        <dbReference type="ARBA" id="ARBA00023136"/>
    </source>
</evidence>
<sequence length="388" mass="44944">MEFPNLAFKLAFIKPFRRPHETKPTILAWILFSIGAGNLVYQNFGMLIAMIFTKNDSIDIVLIISETGSILGLAMVALCKMTILFAYRKDILSILEELENYFPGVLKVHRCCRRIQYRVKYFAEFSRKMMKITTIFFMFAFLVYNLIPVGQSLIEWLVFGLHFQYRYQSNTWYPWNGNTVIRYTLSYVCQVYSSLAGVAFIMAGEFMLCFFLTQMRMHFDFLARALESLDAVEVEADPGCMNFLIQYHTTLIRLTTEINHIFNISFCVNFATSSVAICLMGCSMVMGISLISAVRYSIGLLSFLVFTLFICYNGSIFTQTSAKLHSAAFYHNWYDASPKYRKTILIIIMRAAKPSELQAYKFSKVSMETFMDILKFSYKLFTFFRAME</sequence>
<feature type="transmembrane region" description="Helical" evidence="11">
    <location>
        <begin position="26"/>
        <end position="52"/>
    </location>
</feature>
<protein>
    <recommendedName>
        <fullName evidence="11">Odorant receptor</fullName>
    </recommendedName>
</protein>
<reference evidence="12" key="1">
    <citation type="submission" date="2015-12" db="EMBL/GenBank/DDBJ databases">
        <authorList>
            <person name="Shamseldin A."/>
            <person name="Moawad H."/>
            <person name="Abd El-Rahim W.M."/>
            <person name="Sadowsky M.J."/>
        </authorList>
    </citation>
    <scope>NUCLEOTIDE SEQUENCE</scope>
</reference>
<evidence type="ECO:0000313" key="12">
    <source>
        <dbReference type="EMBL" id="AOE48071.1"/>
    </source>
</evidence>
<dbReference type="PANTHER" id="PTHR21137">
    <property type="entry name" value="ODORANT RECEPTOR"/>
    <property type="match status" value="1"/>
</dbReference>
<keyword evidence="3 11" id="KW-0716">Sensory transduction</keyword>
<name>A0A1B3B781_SCAPY</name>
<keyword evidence="6 11" id="KW-1133">Transmembrane helix</keyword>
<dbReference type="GO" id="GO:0007165">
    <property type="term" value="P:signal transduction"/>
    <property type="evidence" value="ECO:0007669"/>
    <property type="project" value="UniProtKB-KW"/>
</dbReference>
<keyword evidence="7 11" id="KW-0472">Membrane</keyword>
<evidence type="ECO:0000256" key="9">
    <source>
        <dbReference type="ARBA" id="ARBA00023224"/>
    </source>
</evidence>
<dbReference type="InterPro" id="IPR004117">
    <property type="entry name" value="7tm6_olfct_rcpt"/>
</dbReference>
<evidence type="ECO:0000256" key="5">
    <source>
        <dbReference type="ARBA" id="ARBA00022725"/>
    </source>
</evidence>
<feature type="transmembrane region" description="Helical" evidence="11">
    <location>
        <begin position="261"/>
        <end position="288"/>
    </location>
</feature>
<evidence type="ECO:0000256" key="4">
    <source>
        <dbReference type="ARBA" id="ARBA00022692"/>
    </source>
</evidence>
<comment type="similarity">
    <text evidence="11">Belongs to the insect chemoreceptor superfamily. Heteromeric odorant receptor channel (TC 1.A.69) family.</text>
</comment>
<dbReference type="PANTHER" id="PTHR21137:SF44">
    <property type="entry name" value="ODORANT RECEPTOR 13A-RELATED"/>
    <property type="match status" value="1"/>
</dbReference>
<dbReference type="AlphaFoldDB" id="A0A1B3B781"/>
<keyword evidence="5 11" id="KW-0552">Olfaction</keyword>
<dbReference type="GO" id="GO:0004984">
    <property type="term" value="F:olfactory receptor activity"/>
    <property type="evidence" value="ECO:0007669"/>
    <property type="project" value="InterPro"/>
</dbReference>
<feature type="transmembrane region" description="Helical" evidence="11">
    <location>
        <begin position="135"/>
        <end position="159"/>
    </location>
</feature>